<dbReference type="InterPro" id="IPR008978">
    <property type="entry name" value="HSP20-like_chaperone"/>
</dbReference>
<evidence type="ECO:0000256" key="1">
    <source>
        <dbReference type="ARBA" id="ARBA00023016"/>
    </source>
</evidence>
<dbReference type="EMBL" id="JASFZW010000004">
    <property type="protein sequence ID" value="KAK2078496.1"/>
    <property type="molecule type" value="Genomic_DNA"/>
</dbReference>
<keyword evidence="6" id="KW-1185">Reference proteome</keyword>
<dbReference type="InterPro" id="IPR031107">
    <property type="entry name" value="Small_HSP"/>
</dbReference>
<dbReference type="AlphaFoldDB" id="A0AAD9MNC8"/>
<dbReference type="PROSITE" id="PS01031">
    <property type="entry name" value="SHSP"/>
    <property type="match status" value="1"/>
</dbReference>
<dbReference type="InterPro" id="IPR002068">
    <property type="entry name" value="A-crystallin/Hsp20_dom"/>
</dbReference>
<dbReference type="PANTHER" id="PTHR11527">
    <property type="entry name" value="HEAT-SHOCK PROTEIN 20 FAMILY MEMBER"/>
    <property type="match status" value="1"/>
</dbReference>
<name>A0AAD9MNC8_PROWI</name>
<protein>
    <recommendedName>
        <fullName evidence="4">SHSP domain-containing protein</fullName>
    </recommendedName>
</protein>
<evidence type="ECO:0000313" key="6">
    <source>
        <dbReference type="Proteomes" id="UP001255856"/>
    </source>
</evidence>
<keyword evidence="1" id="KW-0346">Stress response</keyword>
<reference evidence="5" key="1">
    <citation type="submission" date="2021-01" db="EMBL/GenBank/DDBJ databases">
        <authorList>
            <person name="Eckstrom K.M.E."/>
        </authorList>
    </citation>
    <scope>NUCLEOTIDE SEQUENCE</scope>
    <source>
        <strain evidence="5">UVCC 0001</strain>
    </source>
</reference>
<comment type="similarity">
    <text evidence="2 3">Belongs to the small heat shock protein (HSP20) family.</text>
</comment>
<evidence type="ECO:0000256" key="2">
    <source>
        <dbReference type="PROSITE-ProRule" id="PRU00285"/>
    </source>
</evidence>
<accession>A0AAD9MNC8</accession>
<proteinExistence type="inferred from homology"/>
<dbReference type="Proteomes" id="UP001255856">
    <property type="component" value="Unassembled WGS sequence"/>
</dbReference>
<gene>
    <name evidence="5" type="ORF">QBZ16_003336</name>
</gene>
<dbReference type="CDD" id="cd06464">
    <property type="entry name" value="ACD_sHsps-like"/>
    <property type="match status" value="1"/>
</dbReference>
<dbReference type="SUPFAM" id="SSF49764">
    <property type="entry name" value="HSP20-like chaperones"/>
    <property type="match status" value="1"/>
</dbReference>
<dbReference type="Gene3D" id="2.60.40.790">
    <property type="match status" value="1"/>
</dbReference>
<feature type="domain" description="SHSP" evidence="4">
    <location>
        <begin position="26"/>
        <end position="141"/>
    </location>
</feature>
<dbReference type="Pfam" id="PF00011">
    <property type="entry name" value="HSP20"/>
    <property type="match status" value="1"/>
</dbReference>
<evidence type="ECO:0000256" key="3">
    <source>
        <dbReference type="RuleBase" id="RU003616"/>
    </source>
</evidence>
<organism evidence="5 6">
    <name type="scientific">Prototheca wickerhamii</name>
    <dbReference type="NCBI Taxonomy" id="3111"/>
    <lineage>
        <taxon>Eukaryota</taxon>
        <taxon>Viridiplantae</taxon>
        <taxon>Chlorophyta</taxon>
        <taxon>core chlorophytes</taxon>
        <taxon>Trebouxiophyceae</taxon>
        <taxon>Chlorellales</taxon>
        <taxon>Chlorellaceae</taxon>
        <taxon>Prototheca</taxon>
    </lineage>
</organism>
<comment type="caution">
    <text evidence="5">The sequence shown here is derived from an EMBL/GenBank/DDBJ whole genome shotgun (WGS) entry which is preliminary data.</text>
</comment>
<evidence type="ECO:0000259" key="4">
    <source>
        <dbReference type="PROSITE" id="PS01031"/>
    </source>
</evidence>
<evidence type="ECO:0000313" key="5">
    <source>
        <dbReference type="EMBL" id="KAK2078496.1"/>
    </source>
</evidence>
<sequence>MSLVPFALDPFFGEELFQPFRTARTHASNNISRAVAMDVVEDKDKFVVKADIPGVKKEDIHVTAEGDVLSFSVESKKEKKEDDKDKKYHRYERTHTFVSRSVRLPQTADLGKVKASYADGVLSLEIPKQEEKSSSRRITVA</sequence>